<organism evidence="1">
    <name type="scientific">Solanum chacoense</name>
    <name type="common">Chaco potato</name>
    <dbReference type="NCBI Taxonomy" id="4108"/>
    <lineage>
        <taxon>Eukaryota</taxon>
        <taxon>Viridiplantae</taxon>
        <taxon>Streptophyta</taxon>
        <taxon>Embryophyta</taxon>
        <taxon>Tracheophyta</taxon>
        <taxon>Spermatophyta</taxon>
        <taxon>Magnoliopsida</taxon>
        <taxon>eudicotyledons</taxon>
        <taxon>Gunneridae</taxon>
        <taxon>Pentapetalae</taxon>
        <taxon>asterids</taxon>
        <taxon>lamiids</taxon>
        <taxon>Solanales</taxon>
        <taxon>Solanaceae</taxon>
        <taxon>Solanoideae</taxon>
        <taxon>Solaneae</taxon>
        <taxon>Solanum</taxon>
    </lineage>
</organism>
<accession>A0A0V0H980</accession>
<protein>
    <submittedName>
        <fullName evidence="1">Putative ovule protein</fullName>
    </submittedName>
</protein>
<evidence type="ECO:0000313" key="1">
    <source>
        <dbReference type="EMBL" id="JAP16043.1"/>
    </source>
</evidence>
<dbReference type="Gene3D" id="3.20.20.60">
    <property type="entry name" value="Phosphoenolpyruvate-binding domains"/>
    <property type="match status" value="1"/>
</dbReference>
<proteinExistence type="predicted"/>
<dbReference type="InterPro" id="IPR040442">
    <property type="entry name" value="Pyrv_kinase-like_dom_sf"/>
</dbReference>
<dbReference type="EMBL" id="GEDG01024346">
    <property type="protein sequence ID" value="JAP16043.1"/>
    <property type="molecule type" value="Transcribed_RNA"/>
</dbReference>
<reference evidence="1" key="1">
    <citation type="submission" date="2015-12" db="EMBL/GenBank/DDBJ databases">
        <title>Gene expression during late stages of embryo sac development: a critical building block for successful pollen-pistil interactions.</title>
        <authorList>
            <person name="Liu Y."/>
            <person name="Joly V."/>
            <person name="Sabar M."/>
            <person name="Matton D.P."/>
        </authorList>
    </citation>
    <scope>NUCLEOTIDE SEQUENCE</scope>
</reference>
<dbReference type="AlphaFoldDB" id="A0A0V0H980"/>
<sequence>MHSTNLLLEEPIRMASILEPSKPTFFPAMTKIVGTLGPKSRSVEIISSCLESGMSGMVSYFSTSYGGRVYVCVVCSVKLAI</sequence>
<name>A0A0V0H980_SOLCH</name>